<evidence type="ECO:0000313" key="7">
    <source>
        <dbReference type="Proteomes" id="UP000796880"/>
    </source>
</evidence>
<organism evidence="6 7">
    <name type="scientific">Rhamnella rubrinervis</name>
    <dbReference type="NCBI Taxonomy" id="2594499"/>
    <lineage>
        <taxon>Eukaryota</taxon>
        <taxon>Viridiplantae</taxon>
        <taxon>Streptophyta</taxon>
        <taxon>Embryophyta</taxon>
        <taxon>Tracheophyta</taxon>
        <taxon>Spermatophyta</taxon>
        <taxon>Magnoliopsida</taxon>
        <taxon>eudicotyledons</taxon>
        <taxon>Gunneridae</taxon>
        <taxon>Pentapetalae</taxon>
        <taxon>rosids</taxon>
        <taxon>fabids</taxon>
        <taxon>Rosales</taxon>
        <taxon>Rhamnaceae</taxon>
        <taxon>rhamnoid group</taxon>
        <taxon>Rhamneae</taxon>
        <taxon>Rhamnella</taxon>
    </lineage>
</organism>
<dbReference type="InterPro" id="IPR001789">
    <property type="entry name" value="Sig_transdc_resp-reg_receiver"/>
</dbReference>
<reference evidence="6" key="1">
    <citation type="submission" date="2020-03" db="EMBL/GenBank/DDBJ databases">
        <title>A high-quality chromosome-level genome assembly of a woody plant with both climbing and erect habits, Rhamnella rubrinervis.</title>
        <authorList>
            <person name="Lu Z."/>
            <person name="Yang Y."/>
            <person name="Zhu X."/>
            <person name="Sun Y."/>
        </authorList>
    </citation>
    <scope>NUCLEOTIDE SEQUENCE</scope>
    <source>
        <strain evidence="6">BYM</strain>
        <tissue evidence="6">Leaf</tissue>
    </source>
</reference>
<dbReference type="PANTHER" id="PTHR43874">
    <property type="entry name" value="TWO-COMPONENT RESPONSE REGULATOR"/>
    <property type="match status" value="1"/>
</dbReference>
<keyword evidence="3" id="KW-0804">Transcription</keyword>
<keyword evidence="4" id="KW-0597">Phosphoprotein</keyword>
<gene>
    <name evidence="6" type="ORF">FNV43_RR19247</name>
</gene>
<name>A0A8K0E297_9ROSA</name>
<dbReference type="Gene3D" id="3.40.50.2300">
    <property type="match status" value="1"/>
</dbReference>
<dbReference type="InterPro" id="IPR045279">
    <property type="entry name" value="ARR-like"/>
</dbReference>
<keyword evidence="7" id="KW-1185">Reference proteome</keyword>
<accession>A0A8K0E297</accession>
<dbReference type="InterPro" id="IPR011006">
    <property type="entry name" value="CheY-like_superfamily"/>
</dbReference>
<comment type="caution">
    <text evidence="6">The sequence shown here is derived from an EMBL/GenBank/DDBJ whole genome shotgun (WGS) entry which is preliminary data.</text>
</comment>
<feature type="domain" description="Response regulatory" evidence="5">
    <location>
        <begin position="17"/>
        <end position="147"/>
    </location>
</feature>
<evidence type="ECO:0000256" key="4">
    <source>
        <dbReference type="PROSITE-ProRule" id="PRU00169"/>
    </source>
</evidence>
<dbReference type="SMART" id="SM00448">
    <property type="entry name" value="REC"/>
    <property type="match status" value="1"/>
</dbReference>
<dbReference type="GO" id="GO:0009736">
    <property type="term" value="P:cytokinin-activated signaling pathway"/>
    <property type="evidence" value="ECO:0007669"/>
    <property type="project" value="InterPro"/>
</dbReference>
<evidence type="ECO:0000256" key="2">
    <source>
        <dbReference type="ARBA" id="ARBA00023015"/>
    </source>
</evidence>
<dbReference type="Pfam" id="PF00072">
    <property type="entry name" value="Response_reg"/>
    <property type="match status" value="1"/>
</dbReference>
<dbReference type="AlphaFoldDB" id="A0A8K0E297"/>
<dbReference type="PANTHER" id="PTHR43874:SF85">
    <property type="entry name" value="TWO-COMPONENT RESPONSE REGULATOR ORR2"/>
    <property type="match status" value="1"/>
</dbReference>
<sequence>MADLSAPPDDRNASPIHVLVVDDCWVDRKIVDKLLKTSSFKVTTVESGKKAMEVLGLSEEKVDHSSPIVNGQNFNMVLTDYCMPEMNGHDLLVAIKKDSRIKSIPVVIMSSEYNASRISRCLTDGAQEFIQKPLKIKDVQRLRNYVNPASATTKTGTKRKVLVDQIPESNEAERRPPFAGVAVG</sequence>
<dbReference type="SUPFAM" id="SSF52172">
    <property type="entry name" value="CheY-like"/>
    <property type="match status" value="1"/>
</dbReference>
<evidence type="ECO:0000256" key="3">
    <source>
        <dbReference type="ARBA" id="ARBA00023163"/>
    </source>
</evidence>
<proteinExistence type="predicted"/>
<protein>
    <recommendedName>
        <fullName evidence="5">Response regulatory domain-containing protein</fullName>
    </recommendedName>
</protein>
<dbReference type="Proteomes" id="UP000796880">
    <property type="component" value="Unassembled WGS sequence"/>
</dbReference>
<dbReference type="OrthoDB" id="60033at2759"/>
<dbReference type="PROSITE" id="PS50110">
    <property type="entry name" value="RESPONSE_REGULATORY"/>
    <property type="match status" value="1"/>
</dbReference>
<dbReference type="EMBL" id="VOIH02000008">
    <property type="protein sequence ID" value="KAF3440961.1"/>
    <property type="molecule type" value="Genomic_DNA"/>
</dbReference>
<evidence type="ECO:0000313" key="6">
    <source>
        <dbReference type="EMBL" id="KAF3440961.1"/>
    </source>
</evidence>
<keyword evidence="1" id="KW-0902">Two-component regulatory system</keyword>
<dbReference type="GO" id="GO:0000160">
    <property type="term" value="P:phosphorelay signal transduction system"/>
    <property type="evidence" value="ECO:0007669"/>
    <property type="project" value="UniProtKB-KW"/>
</dbReference>
<feature type="modified residue" description="4-aspartylphosphate" evidence="4">
    <location>
        <position position="80"/>
    </location>
</feature>
<evidence type="ECO:0000256" key="1">
    <source>
        <dbReference type="ARBA" id="ARBA00023012"/>
    </source>
</evidence>
<evidence type="ECO:0000259" key="5">
    <source>
        <dbReference type="PROSITE" id="PS50110"/>
    </source>
</evidence>
<keyword evidence="2" id="KW-0805">Transcription regulation</keyword>